<proteinExistence type="predicted"/>
<evidence type="ECO:0008006" key="3">
    <source>
        <dbReference type="Google" id="ProtNLM"/>
    </source>
</evidence>
<dbReference type="EMBL" id="WOCA01000009">
    <property type="protein sequence ID" value="MUK89155.1"/>
    <property type="molecule type" value="Genomic_DNA"/>
</dbReference>
<accession>A0A6N8FI74</accession>
<name>A0A6N8FI74_9BACI</name>
<dbReference type="InterPro" id="IPR024411">
    <property type="entry name" value="Tail_terminator_phage"/>
</dbReference>
<evidence type="ECO:0000313" key="1">
    <source>
        <dbReference type="EMBL" id="MUK89155.1"/>
    </source>
</evidence>
<reference evidence="1 2" key="1">
    <citation type="submission" date="2019-11" db="EMBL/GenBank/DDBJ databases">
        <authorList>
            <person name="Li X."/>
        </authorList>
    </citation>
    <scope>NUCLEOTIDE SEQUENCE [LARGE SCALE GENOMIC DNA]</scope>
    <source>
        <strain evidence="1 2">L9</strain>
    </source>
</reference>
<dbReference type="AlphaFoldDB" id="A0A6N8FI74"/>
<protein>
    <recommendedName>
        <fullName evidence="3">Minor capsid protein</fullName>
    </recommendedName>
</protein>
<sequence length="138" mass="16034">MIQEALMNQLKGVVPDLTWTIDYRTADDNTGTVYSTPGFPPDQYDTQYRYPSYQVYIRSSDWDFAKFAAEQTFQAFHNKINFVVSTEYEKDGEVVLTRKFHVFTIMASSEPIPVGVKDEIMEYSINFDVTLKEIKEDD</sequence>
<evidence type="ECO:0000313" key="2">
    <source>
        <dbReference type="Proteomes" id="UP000469125"/>
    </source>
</evidence>
<dbReference type="Proteomes" id="UP000469125">
    <property type="component" value="Unassembled WGS sequence"/>
</dbReference>
<dbReference type="RefSeq" id="WP_155669131.1">
    <property type="nucleotide sequence ID" value="NZ_WOCA01000009.1"/>
</dbReference>
<keyword evidence="2" id="KW-1185">Reference proteome</keyword>
<gene>
    <name evidence="1" type="ORF">GMD78_12305</name>
</gene>
<dbReference type="Pfam" id="PF12691">
    <property type="entry name" value="Phage_tail_terminator_6"/>
    <property type="match status" value="1"/>
</dbReference>
<organism evidence="1 2">
    <name type="scientific">Ornithinibacillus caprae</name>
    <dbReference type="NCBI Taxonomy" id="2678566"/>
    <lineage>
        <taxon>Bacteria</taxon>
        <taxon>Bacillati</taxon>
        <taxon>Bacillota</taxon>
        <taxon>Bacilli</taxon>
        <taxon>Bacillales</taxon>
        <taxon>Bacillaceae</taxon>
        <taxon>Ornithinibacillus</taxon>
    </lineage>
</organism>
<comment type="caution">
    <text evidence="1">The sequence shown here is derived from an EMBL/GenBank/DDBJ whole genome shotgun (WGS) entry which is preliminary data.</text>
</comment>